<dbReference type="Pfam" id="PF12311">
    <property type="entry name" value="DUF3632"/>
    <property type="match status" value="1"/>
</dbReference>
<dbReference type="AlphaFoldDB" id="A0A074YN45"/>
<dbReference type="RefSeq" id="XP_013347231.1">
    <property type="nucleotide sequence ID" value="XM_013491777.1"/>
</dbReference>
<organism evidence="1 2">
    <name type="scientific">Aureobasidium subglaciale (strain EXF-2481)</name>
    <name type="common">Aureobasidium pullulans var. subglaciale</name>
    <dbReference type="NCBI Taxonomy" id="1043005"/>
    <lineage>
        <taxon>Eukaryota</taxon>
        <taxon>Fungi</taxon>
        <taxon>Dikarya</taxon>
        <taxon>Ascomycota</taxon>
        <taxon>Pezizomycotina</taxon>
        <taxon>Dothideomycetes</taxon>
        <taxon>Dothideomycetidae</taxon>
        <taxon>Dothideales</taxon>
        <taxon>Saccotheciaceae</taxon>
        <taxon>Aureobasidium</taxon>
    </lineage>
</organism>
<accession>A0A074YN45</accession>
<evidence type="ECO:0000313" key="2">
    <source>
        <dbReference type="Proteomes" id="UP000030641"/>
    </source>
</evidence>
<dbReference type="OrthoDB" id="3350591at2759"/>
<dbReference type="InterPro" id="IPR022085">
    <property type="entry name" value="OpdG"/>
</dbReference>
<dbReference type="InParanoid" id="A0A074YN45"/>
<keyword evidence="2" id="KW-1185">Reference proteome</keyword>
<dbReference type="EMBL" id="KL584751">
    <property type="protein sequence ID" value="KEQ99095.1"/>
    <property type="molecule type" value="Genomic_DNA"/>
</dbReference>
<reference evidence="1 2" key="1">
    <citation type="journal article" date="2014" name="BMC Genomics">
        <title>Genome sequencing of four Aureobasidium pullulans varieties: biotechnological potential, stress tolerance, and description of new species.</title>
        <authorList>
            <person name="Gostin Ar C."/>
            <person name="Ohm R.A."/>
            <person name="Kogej T."/>
            <person name="Sonjak S."/>
            <person name="Turk M."/>
            <person name="Zajc J."/>
            <person name="Zalar P."/>
            <person name="Grube M."/>
            <person name="Sun H."/>
            <person name="Han J."/>
            <person name="Sharma A."/>
            <person name="Chiniquy J."/>
            <person name="Ngan C.Y."/>
            <person name="Lipzen A."/>
            <person name="Barry K."/>
            <person name="Grigoriev I.V."/>
            <person name="Gunde-Cimerman N."/>
        </authorList>
    </citation>
    <scope>NUCLEOTIDE SEQUENCE [LARGE SCALE GENOMIC DNA]</scope>
    <source>
        <strain evidence="1 2">EXF-2481</strain>
    </source>
</reference>
<proteinExistence type="predicted"/>
<sequence>MDDLSHFDGTMFQEDENLEALRSRVDPKFDPANAALKATCGHPPIHIHSQDDDALPNETAVFTILVELVDVPDDTYDKDVSASRAAVAINTLYLSERPDPATRRSGSEGYLYLIWSELFSWVRQIPVEHSAMHRLVDLIAELMKIDTQTLLIWGQDIKLWPQLPLLNPEFVEECEQRRGVELQRLEAFKDNRHGER</sequence>
<evidence type="ECO:0000313" key="1">
    <source>
        <dbReference type="EMBL" id="KEQ99095.1"/>
    </source>
</evidence>
<name>A0A074YN45_AURSE</name>
<gene>
    <name evidence="1" type="ORF">AUEXF2481DRAFT_1913</name>
</gene>
<protein>
    <submittedName>
        <fullName evidence="1">Uncharacterized protein</fullName>
    </submittedName>
</protein>
<dbReference type="Proteomes" id="UP000030641">
    <property type="component" value="Unassembled WGS sequence"/>
</dbReference>
<dbReference type="GeneID" id="25362398"/>
<dbReference type="HOGENOM" id="CLU_1389969_0_0_1"/>